<keyword evidence="3" id="KW-0132">Cell division</keyword>
<dbReference type="GO" id="GO:0051276">
    <property type="term" value="P:chromosome organization"/>
    <property type="evidence" value="ECO:0007669"/>
    <property type="project" value="InterPro"/>
</dbReference>
<gene>
    <name evidence="11" type="primary">SMC3</name>
    <name evidence="11" type="ORF">H4R34_001824</name>
</gene>
<comment type="similarity">
    <text evidence="2">Belongs to the SMC family. SMC3 subfamily.</text>
</comment>
<evidence type="ECO:0000256" key="6">
    <source>
        <dbReference type="ARBA" id="ARBA00023242"/>
    </source>
</evidence>
<dbReference type="Gene3D" id="1.20.1060.20">
    <property type="match status" value="1"/>
</dbReference>
<protein>
    <recommendedName>
        <fullName evidence="8">Structural maintenance of chromosomes protein</fullName>
    </recommendedName>
</protein>
<accession>A0A9W8B4U1</accession>
<evidence type="ECO:0000256" key="1">
    <source>
        <dbReference type="ARBA" id="ARBA00004123"/>
    </source>
</evidence>
<dbReference type="Gene3D" id="3.30.70.1620">
    <property type="match status" value="1"/>
</dbReference>
<keyword evidence="5 9" id="KW-0175">Coiled coil</keyword>
<dbReference type="InterPro" id="IPR003395">
    <property type="entry name" value="RecF/RecN/SMC_N"/>
</dbReference>
<feature type="coiled-coil region" evidence="9">
    <location>
        <begin position="399"/>
        <end position="503"/>
    </location>
</feature>
<dbReference type="SUPFAM" id="SSF52540">
    <property type="entry name" value="P-loop containing nucleoside triphosphate hydrolases"/>
    <property type="match status" value="2"/>
</dbReference>
<feature type="domain" description="SMC hinge" evidence="10">
    <location>
        <begin position="522"/>
        <end position="634"/>
    </location>
</feature>
<dbReference type="PANTHER" id="PTHR43977">
    <property type="entry name" value="STRUCTURAL MAINTENANCE OF CHROMOSOMES PROTEIN 3"/>
    <property type="match status" value="1"/>
</dbReference>
<evidence type="ECO:0000256" key="7">
    <source>
        <dbReference type="ARBA" id="ARBA00023306"/>
    </source>
</evidence>
<dbReference type="InterPro" id="IPR041741">
    <property type="entry name" value="SMC3_ABC_euk"/>
</dbReference>
<dbReference type="Pfam" id="PF02463">
    <property type="entry name" value="SMC_N"/>
    <property type="match status" value="1"/>
</dbReference>
<comment type="caution">
    <text evidence="11">The sequence shown here is derived from an EMBL/GenBank/DDBJ whole genome shotgun (WGS) entry which is preliminary data.</text>
</comment>
<evidence type="ECO:0000256" key="3">
    <source>
        <dbReference type="ARBA" id="ARBA00022618"/>
    </source>
</evidence>
<dbReference type="InterPro" id="IPR027417">
    <property type="entry name" value="P-loop_NTPase"/>
</dbReference>
<evidence type="ECO:0000256" key="9">
    <source>
        <dbReference type="SAM" id="Coils"/>
    </source>
</evidence>
<dbReference type="InterPro" id="IPR010935">
    <property type="entry name" value="SMC_hinge"/>
</dbReference>
<evidence type="ECO:0000313" key="12">
    <source>
        <dbReference type="Proteomes" id="UP001151582"/>
    </source>
</evidence>
<dbReference type="GO" id="GO:0051301">
    <property type="term" value="P:cell division"/>
    <property type="evidence" value="ECO:0007669"/>
    <property type="project" value="UniProtKB-KW"/>
</dbReference>
<dbReference type="GO" id="GO:0005634">
    <property type="term" value="C:nucleus"/>
    <property type="evidence" value="ECO:0007669"/>
    <property type="project" value="UniProtKB-SubCell"/>
</dbReference>
<sequence>MYIKQIIIQGFKSYKDQTVIEPFSARHNSVVGRNGSGKSNFFAALRFVLSDAYTNMNREERQALLHEGTGPATMSAFVEVIFDNSDNRFPTGKPETIIRRTIGLKKDEYSLDRRSSSKTDIMNLLESAGFSRSNPYYIVPQGRVTSLTHAKDQERLQLLKEVAGTRVYDNHRRESVKILDDTNLKRQKITEKLRFIEDRLAELQEEKEELSHFQGLDRDRRCLEYTIYSREQTEIVDMLEELEEDRRREMVGSNQRRERLSDQETVIRGIEQEILDLRQKNELLVLEKQRYADEYEELIKQKAQLELSIKDLESRQQQEQGTQGALAHDIDQLKAQIADKEREVEALEPDYQAAVQEEQHLREAYDQATMRRHNLLSKQGRNAQFRTKKHRDGWLRQEAGAVQATIDTQQQQIQDLTAEIDQAQNQFSESQAAVAQARAQIEQLSTQARDAETQATQLRDKRDSLTDRRKDLWRQEALTDSKLNTLKEDLRKAERTLGGMMNKNTHRGLQYVLQLMKQGTVSGIHGPLYQLFDVDPRYKTAVETIAGTSLFHVVVDSDHTATQVLDHLRRDKAGRVTLMPLNRLRPRHSEYPTAPDAIPMLQKLKYSSHLEPAMRQVFGKAVICPTLEVASAYARSHSVTGVTLEGDRVDKKGALTGGFLDTHRSRLDAVRSVRQLQTQWDELGADAERIKAEIGDIDTEVTQALSDIQRCEAQRRRAVDQRDWAQMDIDTKEREQAVFQDTLALKAKARSGAEARIRQWRLQIEALQAELTSAFSSDLTAEEQQMLEQLGAETEQLGSQLNQIATQRVDLDSRKTALTNELTVRLYRRLQDLTKRLDRLSAEDVVEATRQQQRELKSLDRTIHQLEQQVHTTETQLEDHTNAVAELQQNLETSRTEQYEHERRLDNYQKNAEKYLAKRSLLLQKKEECVRSIRELGVLPEEAFTKYVETNTQKLIRKLHRVNEGLKKYSHVNKKAFEQYNNSTKQRDELLKRQDELNASYKSIEDLIQVLDQRKDETIERTFKQVAKYFAEVFEKLVPAGKGQLIMQRRFDKDDLDGEMDVEAESSVENYTGVAIKVSFNSKTDEGLRMQQLSGGQKSVVALALIFAIQRCDPAPFYLFDEIDANLDVVYRTAVAQMIHDLSENAQFITTTFRPEMLANCDKFYGVTFVNKVSNVNCITKEDALGFVEQEHI</sequence>
<dbReference type="GO" id="GO:0005524">
    <property type="term" value="F:ATP binding"/>
    <property type="evidence" value="ECO:0007669"/>
    <property type="project" value="InterPro"/>
</dbReference>
<evidence type="ECO:0000313" key="11">
    <source>
        <dbReference type="EMBL" id="KAJ1982094.1"/>
    </source>
</evidence>
<dbReference type="CDD" id="cd03272">
    <property type="entry name" value="ABC_SMC3_euk"/>
    <property type="match status" value="1"/>
</dbReference>
<dbReference type="InterPro" id="IPR036277">
    <property type="entry name" value="SMC_hinge_sf"/>
</dbReference>
<dbReference type="Proteomes" id="UP001151582">
    <property type="component" value="Unassembled WGS sequence"/>
</dbReference>
<reference evidence="11" key="1">
    <citation type="submission" date="2022-07" db="EMBL/GenBank/DDBJ databases">
        <title>Phylogenomic reconstructions and comparative analyses of Kickxellomycotina fungi.</title>
        <authorList>
            <person name="Reynolds N.K."/>
            <person name="Stajich J.E."/>
            <person name="Barry K."/>
            <person name="Grigoriev I.V."/>
            <person name="Crous P."/>
            <person name="Smith M.E."/>
        </authorList>
    </citation>
    <scope>NUCLEOTIDE SEQUENCE</scope>
    <source>
        <strain evidence="11">RSA 567</strain>
    </source>
</reference>
<keyword evidence="7" id="KW-0131">Cell cycle</keyword>
<keyword evidence="6 8" id="KW-0539">Nucleus</keyword>
<dbReference type="SMART" id="SM00968">
    <property type="entry name" value="SMC_hinge"/>
    <property type="match status" value="1"/>
</dbReference>
<evidence type="ECO:0000256" key="2">
    <source>
        <dbReference type="ARBA" id="ARBA00005917"/>
    </source>
</evidence>
<comment type="subcellular location">
    <subcellularLocation>
        <location evidence="1 8">Nucleus</location>
    </subcellularLocation>
</comment>
<dbReference type="FunFam" id="3.40.50.300:FF:000424">
    <property type="entry name" value="Structural maintenance of chromosomes 3"/>
    <property type="match status" value="1"/>
</dbReference>
<evidence type="ECO:0000256" key="8">
    <source>
        <dbReference type="PIRNR" id="PIRNR005719"/>
    </source>
</evidence>
<dbReference type="GO" id="GO:0016887">
    <property type="term" value="F:ATP hydrolysis activity"/>
    <property type="evidence" value="ECO:0007669"/>
    <property type="project" value="InterPro"/>
</dbReference>
<proteinExistence type="inferred from homology"/>
<keyword evidence="12" id="KW-1185">Reference proteome</keyword>
<evidence type="ECO:0000259" key="10">
    <source>
        <dbReference type="SMART" id="SM00968"/>
    </source>
</evidence>
<dbReference type="GO" id="GO:0005694">
    <property type="term" value="C:chromosome"/>
    <property type="evidence" value="ECO:0007669"/>
    <property type="project" value="InterPro"/>
</dbReference>
<organism evidence="11 12">
    <name type="scientific">Dimargaris verticillata</name>
    <dbReference type="NCBI Taxonomy" id="2761393"/>
    <lineage>
        <taxon>Eukaryota</taxon>
        <taxon>Fungi</taxon>
        <taxon>Fungi incertae sedis</taxon>
        <taxon>Zoopagomycota</taxon>
        <taxon>Kickxellomycotina</taxon>
        <taxon>Dimargaritomycetes</taxon>
        <taxon>Dimargaritales</taxon>
        <taxon>Dimargaritaceae</taxon>
        <taxon>Dimargaris</taxon>
    </lineage>
</organism>
<dbReference type="SUPFAM" id="SSF75553">
    <property type="entry name" value="Smc hinge domain"/>
    <property type="match status" value="1"/>
</dbReference>
<evidence type="ECO:0000256" key="5">
    <source>
        <dbReference type="ARBA" id="ARBA00023054"/>
    </source>
</evidence>
<dbReference type="InterPro" id="IPR024704">
    <property type="entry name" value="SMC"/>
</dbReference>
<keyword evidence="4" id="KW-0498">Mitosis</keyword>
<dbReference type="Gene3D" id="1.10.287.1490">
    <property type="match status" value="1"/>
</dbReference>
<dbReference type="EMBL" id="JANBQB010000101">
    <property type="protein sequence ID" value="KAJ1982094.1"/>
    <property type="molecule type" value="Genomic_DNA"/>
</dbReference>
<dbReference type="OrthoDB" id="431497at2759"/>
<feature type="coiled-coil region" evidence="9">
    <location>
        <begin position="973"/>
        <end position="1007"/>
    </location>
</feature>
<dbReference type="GO" id="GO:0007059">
    <property type="term" value="P:chromosome segregation"/>
    <property type="evidence" value="ECO:0007669"/>
    <property type="project" value="UniProtKB-ARBA"/>
</dbReference>
<dbReference type="Gene3D" id="3.40.50.300">
    <property type="entry name" value="P-loop containing nucleotide triphosphate hydrolases"/>
    <property type="match status" value="2"/>
</dbReference>
<name>A0A9W8B4U1_9FUNG</name>
<feature type="coiled-coil region" evidence="9">
    <location>
        <begin position="823"/>
        <end position="925"/>
    </location>
</feature>
<evidence type="ECO:0000256" key="4">
    <source>
        <dbReference type="ARBA" id="ARBA00022776"/>
    </source>
</evidence>
<dbReference type="Pfam" id="PF06470">
    <property type="entry name" value="SMC_hinge"/>
    <property type="match status" value="1"/>
</dbReference>
<dbReference type="AlphaFoldDB" id="A0A9W8B4U1"/>
<dbReference type="PIRSF" id="PIRSF005719">
    <property type="entry name" value="SMC"/>
    <property type="match status" value="1"/>
</dbReference>
<feature type="coiled-coil region" evidence="9">
    <location>
        <begin position="179"/>
        <end position="350"/>
    </location>
</feature>
<dbReference type="FunFam" id="3.40.50.300:FF:000370">
    <property type="entry name" value="Structural maintenance of chromosomes 3"/>
    <property type="match status" value="1"/>
</dbReference>